<reference evidence="3 4" key="1">
    <citation type="submission" date="2015-01" db="EMBL/GenBank/DDBJ databases">
        <title>Genome of allotetraploid Gossypium barbadense reveals genomic plasticity and fiber elongation in cotton evolution.</title>
        <authorList>
            <person name="Chen X."/>
            <person name="Liu X."/>
            <person name="Zhao B."/>
            <person name="Zheng H."/>
            <person name="Hu Y."/>
            <person name="Lu G."/>
            <person name="Yang C."/>
            <person name="Chen J."/>
            <person name="Shan C."/>
            <person name="Zhang L."/>
            <person name="Zhou Y."/>
            <person name="Wang L."/>
            <person name="Guo W."/>
            <person name="Bai Y."/>
            <person name="Ruan J."/>
            <person name="Shangguan X."/>
            <person name="Mao Y."/>
            <person name="Jiang J."/>
            <person name="Zhu Y."/>
            <person name="Lei J."/>
            <person name="Kang H."/>
            <person name="Chen S."/>
            <person name="He X."/>
            <person name="Wang R."/>
            <person name="Wang Y."/>
            <person name="Chen J."/>
            <person name="Wang L."/>
            <person name="Yu S."/>
            <person name="Wang B."/>
            <person name="Wei J."/>
            <person name="Song S."/>
            <person name="Lu X."/>
            <person name="Gao Z."/>
            <person name="Gu W."/>
            <person name="Deng X."/>
            <person name="Ma D."/>
            <person name="Wang S."/>
            <person name="Liang W."/>
            <person name="Fang L."/>
            <person name="Cai C."/>
            <person name="Zhu X."/>
            <person name="Zhou B."/>
            <person name="Zhang Y."/>
            <person name="Chen Z."/>
            <person name="Xu S."/>
            <person name="Zhu R."/>
            <person name="Wang S."/>
            <person name="Zhang T."/>
            <person name="Zhao G."/>
        </authorList>
    </citation>
    <scope>NUCLEOTIDE SEQUENCE [LARGE SCALE GENOMIC DNA]</scope>
    <source>
        <strain evidence="4">cv. Xinhai21</strain>
        <tissue evidence="3">Leaf</tissue>
    </source>
</reference>
<sequence>MLSKFISVEETRLQNTETTLKNQQASIQGLETQIGQLSKLISERPQADDAVTLQVRDSVKTTKTQDNAINPVNDKTNIQSSLQEPPRTKTIETVHYYHVENKDANEERRLRIEELDEWRVHKPRTHDKPKLRQNEFNTSPNQLKVGDKVLLEATDPHIVTTTLNEEIPLTVLSIFPFSTVEVSHPKFGTFKHTRPGTRACLKPWPNKGRDTALRYGRVEAGHDFPKTRGAINPHGRATWTYIMSSSRGKKATVPSSKRRRGQGSSSVRATAEVRHSFLEFSQASQEELFQILRAQPITTGHCIDWAAVEHFGLLNTAVQSSVLTLIGQMSSQGITTMLHMRMIERRRGTDPPQYRLSHAIDEEDLEDIPDDVPPQHEEPFTVPPREQQGVSPPFLL</sequence>
<feature type="compositionally biased region" description="Acidic residues" evidence="2">
    <location>
        <begin position="361"/>
        <end position="370"/>
    </location>
</feature>
<name>A0A2P5XRX2_GOSBA</name>
<dbReference type="EMBL" id="KZ664348">
    <property type="protein sequence ID" value="PPS06073.1"/>
    <property type="molecule type" value="Genomic_DNA"/>
</dbReference>
<proteinExistence type="predicted"/>
<accession>A0A2P5XRX2</accession>
<gene>
    <name evidence="3" type="ORF">GOBAR_AA14572</name>
</gene>
<feature type="region of interest" description="Disordered" evidence="2">
    <location>
        <begin position="347"/>
        <end position="396"/>
    </location>
</feature>
<organism evidence="3 4">
    <name type="scientific">Gossypium barbadense</name>
    <name type="common">Sea Island cotton</name>
    <name type="synonym">Hibiscus barbadensis</name>
    <dbReference type="NCBI Taxonomy" id="3634"/>
    <lineage>
        <taxon>Eukaryota</taxon>
        <taxon>Viridiplantae</taxon>
        <taxon>Streptophyta</taxon>
        <taxon>Embryophyta</taxon>
        <taxon>Tracheophyta</taxon>
        <taxon>Spermatophyta</taxon>
        <taxon>Magnoliopsida</taxon>
        <taxon>eudicotyledons</taxon>
        <taxon>Gunneridae</taxon>
        <taxon>Pentapetalae</taxon>
        <taxon>rosids</taxon>
        <taxon>malvids</taxon>
        <taxon>Malvales</taxon>
        <taxon>Malvaceae</taxon>
        <taxon>Malvoideae</taxon>
        <taxon>Gossypium</taxon>
    </lineage>
</organism>
<evidence type="ECO:0000313" key="3">
    <source>
        <dbReference type="EMBL" id="PPS06073.1"/>
    </source>
</evidence>
<evidence type="ECO:0000256" key="2">
    <source>
        <dbReference type="SAM" id="MobiDB-lite"/>
    </source>
</evidence>
<keyword evidence="1" id="KW-0175">Coiled coil</keyword>
<dbReference type="AlphaFoldDB" id="A0A2P5XRX2"/>
<feature type="coiled-coil region" evidence="1">
    <location>
        <begin position="13"/>
        <end position="40"/>
    </location>
</feature>
<dbReference type="Proteomes" id="UP000239757">
    <property type="component" value="Unassembled WGS sequence"/>
</dbReference>
<protein>
    <submittedName>
        <fullName evidence="3">Uncharacterized protein</fullName>
    </submittedName>
</protein>
<evidence type="ECO:0000256" key="1">
    <source>
        <dbReference type="SAM" id="Coils"/>
    </source>
</evidence>
<evidence type="ECO:0000313" key="4">
    <source>
        <dbReference type="Proteomes" id="UP000239757"/>
    </source>
</evidence>
<feature type="region of interest" description="Disordered" evidence="2">
    <location>
        <begin position="245"/>
        <end position="268"/>
    </location>
</feature>